<dbReference type="EMBL" id="KL197730">
    <property type="protein sequence ID" value="KDQ54198.1"/>
    <property type="molecule type" value="Genomic_DNA"/>
</dbReference>
<keyword evidence="1" id="KW-0175">Coiled coil</keyword>
<name>A0A067PH05_9AGAM</name>
<feature type="coiled-coil region" evidence="1">
    <location>
        <begin position="152"/>
        <end position="179"/>
    </location>
</feature>
<dbReference type="AlphaFoldDB" id="A0A067PH05"/>
<feature type="compositionally biased region" description="Basic and acidic residues" evidence="2">
    <location>
        <begin position="101"/>
        <end position="117"/>
    </location>
</feature>
<feature type="compositionally biased region" description="Polar residues" evidence="2">
    <location>
        <begin position="459"/>
        <end position="470"/>
    </location>
</feature>
<proteinExistence type="predicted"/>
<evidence type="ECO:0000313" key="4">
    <source>
        <dbReference type="Proteomes" id="UP000027265"/>
    </source>
</evidence>
<evidence type="ECO:0000256" key="1">
    <source>
        <dbReference type="SAM" id="Coils"/>
    </source>
</evidence>
<feature type="region of interest" description="Disordered" evidence="2">
    <location>
        <begin position="344"/>
        <end position="534"/>
    </location>
</feature>
<feature type="compositionally biased region" description="Low complexity" evidence="2">
    <location>
        <begin position="503"/>
        <end position="523"/>
    </location>
</feature>
<keyword evidence="4" id="KW-1185">Reference proteome</keyword>
<dbReference type="HOGENOM" id="CLU_411058_0_0_1"/>
<organism evidence="3 4">
    <name type="scientific">Jaapia argillacea MUCL 33604</name>
    <dbReference type="NCBI Taxonomy" id="933084"/>
    <lineage>
        <taxon>Eukaryota</taxon>
        <taxon>Fungi</taxon>
        <taxon>Dikarya</taxon>
        <taxon>Basidiomycota</taxon>
        <taxon>Agaricomycotina</taxon>
        <taxon>Agaricomycetes</taxon>
        <taxon>Agaricomycetidae</taxon>
        <taxon>Jaapiales</taxon>
        <taxon>Jaapiaceae</taxon>
        <taxon>Jaapia</taxon>
    </lineage>
</organism>
<feature type="region of interest" description="Disordered" evidence="2">
    <location>
        <begin position="101"/>
        <end position="140"/>
    </location>
</feature>
<reference evidence="4" key="1">
    <citation type="journal article" date="2014" name="Proc. Natl. Acad. Sci. U.S.A.">
        <title>Extensive sampling of basidiomycete genomes demonstrates inadequacy of the white-rot/brown-rot paradigm for wood decay fungi.</title>
        <authorList>
            <person name="Riley R."/>
            <person name="Salamov A.A."/>
            <person name="Brown D.W."/>
            <person name="Nagy L.G."/>
            <person name="Floudas D."/>
            <person name="Held B.W."/>
            <person name="Levasseur A."/>
            <person name="Lombard V."/>
            <person name="Morin E."/>
            <person name="Otillar R."/>
            <person name="Lindquist E.A."/>
            <person name="Sun H."/>
            <person name="LaButti K.M."/>
            <person name="Schmutz J."/>
            <person name="Jabbour D."/>
            <person name="Luo H."/>
            <person name="Baker S.E."/>
            <person name="Pisabarro A.G."/>
            <person name="Walton J.D."/>
            <person name="Blanchette R.A."/>
            <person name="Henrissat B."/>
            <person name="Martin F."/>
            <person name="Cullen D."/>
            <person name="Hibbett D.S."/>
            <person name="Grigoriev I.V."/>
        </authorList>
    </citation>
    <scope>NUCLEOTIDE SEQUENCE [LARGE SCALE GENOMIC DNA]</scope>
    <source>
        <strain evidence="4">MUCL 33604</strain>
    </source>
</reference>
<gene>
    <name evidence="3" type="ORF">JAAARDRAFT_196935</name>
</gene>
<dbReference type="OrthoDB" id="2803783at2759"/>
<sequence>MPPPTEQELANAGRDVELAMAKKCKKRFGQLQGWYNNHTQLTQPGTSSCQMLDLSKKKKKRSFLFLHHAYMRLYYQEKLKPIVDERWRLVQEKKNAENVSKVDKAVDESSEGDKVVDETLEGSKAVNESSEGGSDEEPDEIHLINIRNEVAIKMLEQETKEVKAEVEAYQQECLEQENDKGEMTVVDKNKAYQEAIEKLPETLQVILDEIHRQTGLAVSIFVGGPEPRSGGRIISLSEHRGKMPLGHLWDESLLRWSELIQQPFTDFCKLCFSKEIRKLRATVDDEGEGTSNRDHQDVELNNDSIAREGRESNANVPASQTPIQENRKVFELLGFDVAKGALQEAAAKPKKTQKAKQSTNSQPRRSSRKGRKPEPEQQPEDDGAGSADHEMTNTPEPLPASDAASTSMLDPPPAGTVNPIIPPVGDASTNTSGGTINPLPPPAANPSFNSAVDPIPLSGSASTSVPNSSPEGVVPSGTFIPSPPVNKEVSSFNTSGDTPPPTNTSLSPSSNDGTTDTSSRTESPPSPTNHNKSSTVVIPLTAPLWIVESVNFFTGLSKYDQWSDVVASWVRFETEMKFPDGKWNQRGKKIGASYSPPITSVDAYAETWRAWWCSMQPDWRGGNVGFPMDQGVPSDETWDGIACGRKNGLYIVLMTLAWWIIAIKADGCEPSQDVSFWSALGDVHFVLNHVILRNKRRRDEEVEDGSDGGPSMKRARTQV</sequence>
<feature type="compositionally biased region" description="Polar residues" evidence="2">
    <location>
        <begin position="488"/>
        <end position="497"/>
    </location>
</feature>
<protein>
    <submittedName>
        <fullName evidence="3">Uncharacterized protein</fullName>
    </submittedName>
</protein>
<evidence type="ECO:0000256" key="2">
    <source>
        <dbReference type="SAM" id="MobiDB-lite"/>
    </source>
</evidence>
<dbReference type="InParanoid" id="A0A067PH05"/>
<accession>A0A067PH05</accession>
<evidence type="ECO:0000313" key="3">
    <source>
        <dbReference type="EMBL" id="KDQ54198.1"/>
    </source>
</evidence>
<dbReference type="STRING" id="933084.A0A067PH05"/>
<feature type="region of interest" description="Disordered" evidence="2">
    <location>
        <begin position="698"/>
        <end position="719"/>
    </location>
</feature>
<dbReference type="Proteomes" id="UP000027265">
    <property type="component" value="Unassembled WGS sequence"/>
</dbReference>